<dbReference type="EMBL" id="DWYY01000101">
    <property type="protein sequence ID" value="HJA93305.1"/>
    <property type="molecule type" value="Genomic_DNA"/>
</dbReference>
<dbReference type="Gene3D" id="1.10.10.60">
    <property type="entry name" value="Homeodomain-like"/>
    <property type="match status" value="1"/>
</dbReference>
<dbReference type="PROSITE" id="PS01124">
    <property type="entry name" value="HTH_ARAC_FAMILY_2"/>
    <property type="match status" value="1"/>
</dbReference>
<evidence type="ECO:0000256" key="2">
    <source>
        <dbReference type="ARBA" id="ARBA00023125"/>
    </source>
</evidence>
<dbReference type="InterPro" id="IPR018062">
    <property type="entry name" value="HTH_AraC-typ_CS"/>
</dbReference>
<dbReference type="PANTHER" id="PTHR43280:SF28">
    <property type="entry name" value="HTH-TYPE TRANSCRIPTIONAL ACTIVATOR RHAS"/>
    <property type="match status" value="1"/>
</dbReference>
<name>A0A9D2I5I0_9FIRM</name>
<keyword evidence="3" id="KW-0804">Transcription</keyword>
<dbReference type="InterPro" id="IPR020449">
    <property type="entry name" value="Tscrpt_reg_AraC-type_HTH"/>
</dbReference>
<keyword evidence="1" id="KW-0805">Transcription regulation</keyword>
<reference evidence="5" key="1">
    <citation type="journal article" date="2021" name="PeerJ">
        <title>Extensive microbial diversity within the chicken gut microbiome revealed by metagenomics and culture.</title>
        <authorList>
            <person name="Gilroy R."/>
            <person name="Ravi A."/>
            <person name="Getino M."/>
            <person name="Pursley I."/>
            <person name="Horton D.L."/>
            <person name="Alikhan N.F."/>
            <person name="Baker D."/>
            <person name="Gharbi K."/>
            <person name="Hall N."/>
            <person name="Watson M."/>
            <person name="Adriaenssens E.M."/>
            <person name="Foster-Nyarko E."/>
            <person name="Jarju S."/>
            <person name="Secka A."/>
            <person name="Antonio M."/>
            <person name="Oren A."/>
            <person name="Chaudhuri R.R."/>
            <person name="La Ragione R."/>
            <person name="Hildebrand F."/>
            <person name="Pallen M.J."/>
        </authorList>
    </citation>
    <scope>NUCLEOTIDE SEQUENCE</scope>
    <source>
        <strain evidence="5">CHK179-7159</strain>
    </source>
</reference>
<proteinExistence type="predicted"/>
<gene>
    <name evidence="5" type="ORF">H9717_09380</name>
</gene>
<evidence type="ECO:0000256" key="1">
    <source>
        <dbReference type="ARBA" id="ARBA00023015"/>
    </source>
</evidence>
<dbReference type="PANTHER" id="PTHR43280">
    <property type="entry name" value="ARAC-FAMILY TRANSCRIPTIONAL REGULATOR"/>
    <property type="match status" value="1"/>
</dbReference>
<protein>
    <submittedName>
        <fullName evidence="5">Helix-turn-helix transcriptional regulator</fullName>
    </submittedName>
</protein>
<dbReference type="Pfam" id="PF12833">
    <property type="entry name" value="HTH_18"/>
    <property type="match status" value="1"/>
</dbReference>
<sequence length="109" mass="12352">MNSLDEEHTITGHATQLCMSTSHFQHLYSQFFGISFQNDLIRMRISHAEALLQNTYLSMEQIAEACGYSNSTHFFRQFKQIKGVSPAKCRKASHFPRAVVNQSAAIQNA</sequence>
<evidence type="ECO:0000256" key="3">
    <source>
        <dbReference type="ARBA" id="ARBA00023163"/>
    </source>
</evidence>
<evidence type="ECO:0000313" key="6">
    <source>
        <dbReference type="Proteomes" id="UP000886858"/>
    </source>
</evidence>
<dbReference type="GO" id="GO:0043565">
    <property type="term" value="F:sequence-specific DNA binding"/>
    <property type="evidence" value="ECO:0007669"/>
    <property type="project" value="InterPro"/>
</dbReference>
<dbReference type="SMART" id="SM00342">
    <property type="entry name" value="HTH_ARAC"/>
    <property type="match status" value="1"/>
</dbReference>
<dbReference type="PROSITE" id="PS00041">
    <property type="entry name" value="HTH_ARAC_FAMILY_1"/>
    <property type="match status" value="1"/>
</dbReference>
<dbReference type="Proteomes" id="UP000886858">
    <property type="component" value="Unassembled WGS sequence"/>
</dbReference>
<reference evidence="5" key="2">
    <citation type="submission" date="2021-04" db="EMBL/GenBank/DDBJ databases">
        <authorList>
            <person name="Gilroy R."/>
        </authorList>
    </citation>
    <scope>NUCLEOTIDE SEQUENCE</scope>
    <source>
        <strain evidence="5">CHK179-7159</strain>
    </source>
</reference>
<feature type="domain" description="HTH araC/xylS-type" evidence="4">
    <location>
        <begin position="1"/>
        <end position="92"/>
    </location>
</feature>
<evidence type="ECO:0000313" key="5">
    <source>
        <dbReference type="EMBL" id="HJA93305.1"/>
    </source>
</evidence>
<dbReference type="AlphaFoldDB" id="A0A9D2I5I0"/>
<dbReference type="SUPFAM" id="SSF46689">
    <property type="entry name" value="Homeodomain-like"/>
    <property type="match status" value="1"/>
</dbReference>
<organism evidence="5 6">
    <name type="scientific">Candidatus Eisenbergiella merdipullorum</name>
    <dbReference type="NCBI Taxonomy" id="2838553"/>
    <lineage>
        <taxon>Bacteria</taxon>
        <taxon>Bacillati</taxon>
        <taxon>Bacillota</taxon>
        <taxon>Clostridia</taxon>
        <taxon>Lachnospirales</taxon>
        <taxon>Lachnospiraceae</taxon>
        <taxon>Eisenbergiella</taxon>
    </lineage>
</organism>
<evidence type="ECO:0000259" key="4">
    <source>
        <dbReference type="PROSITE" id="PS01124"/>
    </source>
</evidence>
<dbReference type="InterPro" id="IPR018060">
    <property type="entry name" value="HTH_AraC"/>
</dbReference>
<accession>A0A9D2I5I0</accession>
<dbReference type="InterPro" id="IPR009057">
    <property type="entry name" value="Homeodomain-like_sf"/>
</dbReference>
<comment type="caution">
    <text evidence="5">The sequence shown here is derived from an EMBL/GenBank/DDBJ whole genome shotgun (WGS) entry which is preliminary data.</text>
</comment>
<keyword evidence="2" id="KW-0238">DNA-binding</keyword>
<dbReference type="GO" id="GO:0003700">
    <property type="term" value="F:DNA-binding transcription factor activity"/>
    <property type="evidence" value="ECO:0007669"/>
    <property type="project" value="InterPro"/>
</dbReference>
<dbReference type="PRINTS" id="PR00032">
    <property type="entry name" value="HTHARAC"/>
</dbReference>